<organism evidence="2 3">
    <name type="scientific">Mycena alexandri</name>
    <dbReference type="NCBI Taxonomy" id="1745969"/>
    <lineage>
        <taxon>Eukaryota</taxon>
        <taxon>Fungi</taxon>
        <taxon>Dikarya</taxon>
        <taxon>Basidiomycota</taxon>
        <taxon>Agaricomycotina</taxon>
        <taxon>Agaricomycetes</taxon>
        <taxon>Agaricomycetidae</taxon>
        <taxon>Agaricales</taxon>
        <taxon>Marasmiineae</taxon>
        <taxon>Mycenaceae</taxon>
        <taxon>Mycena</taxon>
    </lineage>
</organism>
<feature type="compositionally biased region" description="Basic and acidic residues" evidence="1">
    <location>
        <begin position="311"/>
        <end position="321"/>
    </location>
</feature>
<dbReference type="Pfam" id="PF18758">
    <property type="entry name" value="KDZ"/>
    <property type="match status" value="1"/>
</dbReference>
<feature type="compositionally biased region" description="Acidic residues" evidence="1">
    <location>
        <begin position="873"/>
        <end position="895"/>
    </location>
</feature>
<dbReference type="AlphaFoldDB" id="A0AAD6SFR3"/>
<feature type="region of interest" description="Disordered" evidence="1">
    <location>
        <begin position="843"/>
        <end position="898"/>
    </location>
</feature>
<feature type="region of interest" description="Disordered" evidence="1">
    <location>
        <begin position="920"/>
        <end position="945"/>
    </location>
</feature>
<accession>A0AAD6SFR3</accession>
<comment type="caution">
    <text evidence="2">The sequence shown here is derived from an EMBL/GenBank/DDBJ whole genome shotgun (WGS) entry which is preliminary data.</text>
</comment>
<dbReference type="EMBL" id="JARJCM010000129">
    <property type="protein sequence ID" value="KAJ7027109.1"/>
    <property type="molecule type" value="Genomic_DNA"/>
</dbReference>
<name>A0AAD6SFR3_9AGAR</name>
<feature type="region of interest" description="Disordered" evidence="1">
    <location>
        <begin position="298"/>
        <end position="321"/>
    </location>
</feature>
<evidence type="ECO:0000313" key="3">
    <source>
        <dbReference type="Proteomes" id="UP001218188"/>
    </source>
</evidence>
<feature type="compositionally biased region" description="Polar residues" evidence="1">
    <location>
        <begin position="7"/>
        <end position="20"/>
    </location>
</feature>
<protein>
    <submittedName>
        <fullName evidence="2">Uncharacterized protein</fullName>
    </submittedName>
</protein>
<feature type="region of interest" description="Disordered" evidence="1">
    <location>
        <begin position="1"/>
        <end position="27"/>
    </location>
</feature>
<dbReference type="Proteomes" id="UP001218188">
    <property type="component" value="Unassembled WGS sequence"/>
</dbReference>
<dbReference type="PANTHER" id="PTHR33096">
    <property type="entry name" value="CXC2 DOMAIN-CONTAINING PROTEIN"/>
    <property type="match status" value="1"/>
</dbReference>
<evidence type="ECO:0000256" key="1">
    <source>
        <dbReference type="SAM" id="MobiDB-lite"/>
    </source>
</evidence>
<gene>
    <name evidence="2" type="ORF">C8F04DRAFT_1189919</name>
</gene>
<proteinExistence type="predicted"/>
<dbReference type="PANTHER" id="PTHR33096:SF1">
    <property type="entry name" value="CXC1-LIKE CYSTEINE CLUSTER ASSOCIATED WITH KDZ TRANSPOSASES DOMAIN-CONTAINING PROTEIN"/>
    <property type="match status" value="1"/>
</dbReference>
<keyword evidence="3" id="KW-1185">Reference proteome</keyword>
<sequence length="945" mass="108499">MARTVGRASSSSKKTATIGSSYPGRFGKHVPIKKVLMKSRTQQDKYRNARAEVQQARDEEMDRDELQALRDIQDWDGGVDGNEDQEIRLEDVLDGSTRVDISHDGGELREAIRQEIEEEARRAKIKRPDWRTRQDRIKRRTEGFRKQMARLVDMYTIWVGKGEPSPDTDGDYPIRVVDLLDTYTLNAKLDSGGLGVAAAFVKQGLFPCAPYDPTVVPYRPYLCQQFTICYDVYLEVLRWSAEWVRGKLGRGERWRQENACPACTYKLEGEPDLIFSMLWTMDGNESLRRVIRKERTSGEVDENGEAVPGASKEREDGRDAGEGYFLDRDRVDEWAKAKVASMLPTDDIPGVETPCSDRWKNMVNDITSKMWGVFDETGIFPALCRHGFVLILVDMIRSGELAKYPLALIDELLDTYGKNQGGGYDIGCHFEATIRNSRLSERAQENAPKMLVGAFHGHAHNRLCQLSFLATYIEGLGLEDLEGCERFFSKSNDLAKCVRYASRFHRQQDITQFIKHHDSFETYANLKWMRKEGIESGDVFKEWLKEEKEWLLQKKGSSGREVTLEMQYVQKLVNWSVCKTKLNTIRREIRQAKAADDNYDPATDVKRRRALQHASESLTQALGLVQDLEDRLDIDPNNRWTSTSVEWIAAVKQLREKKFSDALDALELLIVEHIFELTKINRSQTGYKMRRHIAKALQTRSEAVKNAISRYNIAAASLEPPATQLSWDEVVEYAFLADFDFLRATDGELLDKPWTRPAYRLAMDRYFKIIRAKEEIKRLNVEIRRFVTWMSDEDRFLRRREEEAESAEEAALIRKHRMERGRFDAGHMERLVKLSKKRGFTGYIMPGRAQGQGRREGMDVDEPVGDADREPDLGEDPPDEVREEDQEDDDEEEGEKEVAEIVYQLARLAVDGRVEQTVHEDVEVDPGHEDSGQEGTDEINVLSGI</sequence>
<evidence type="ECO:0000313" key="2">
    <source>
        <dbReference type="EMBL" id="KAJ7027109.1"/>
    </source>
</evidence>
<dbReference type="InterPro" id="IPR040521">
    <property type="entry name" value="KDZ"/>
</dbReference>
<reference evidence="2" key="1">
    <citation type="submission" date="2023-03" db="EMBL/GenBank/DDBJ databases">
        <title>Massive genome expansion in bonnet fungi (Mycena s.s.) driven by repeated elements and novel gene families across ecological guilds.</title>
        <authorList>
            <consortium name="Lawrence Berkeley National Laboratory"/>
            <person name="Harder C.B."/>
            <person name="Miyauchi S."/>
            <person name="Viragh M."/>
            <person name="Kuo A."/>
            <person name="Thoen E."/>
            <person name="Andreopoulos B."/>
            <person name="Lu D."/>
            <person name="Skrede I."/>
            <person name="Drula E."/>
            <person name="Henrissat B."/>
            <person name="Morin E."/>
            <person name="Kohler A."/>
            <person name="Barry K."/>
            <person name="LaButti K."/>
            <person name="Morin E."/>
            <person name="Salamov A."/>
            <person name="Lipzen A."/>
            <person name="Mereny Z."/>
            <person name="Hegedus B."/>
            <person name="Baldrian P."/>
            <person name="Stursova M."/>
            <person name="Weitz H."/>
            <person name="Taylor A."/>
            <person name="Grigoriev I.V."/>
            <person name="Nagy L.G."/>
            <person name="Martin F."/>
            <person name="Kauserud H."/>
        </authorList>
    </citation>
    <scope>NUCLEOTIDE SEQUENCE</scope>
    <source>
        <strain evidence="2">CBHHK200</strain>
    </source>
</reference>
<feature type="compositionally biased region" description="Basic and acidic residues" evidence="1">
    <location>
        <begin position="920"/>
        <end position="931"/>
    </location>
</feature>